<keyword evidence="3" id="KW-1185">Reference proteome</keyword>
<name>A0A8J5IUN1_9STRA</name>
<evidence type="ECO:0000313" key="3">
    <source>
        <dbReference type="Proteomes" id="UP000709295"/>
    </source>
</evidence>
<protein>
    <submittedName>
        <fullName evidence="2">Uncharacterized protein</fullName>
    </submittedName>
</protein>
<comment type="caution">
    <text evidence="2">The sequence shown here is derived from an EMBL/GenBank/DDBJ whole genome shotgun (WGS) entry which is preliminary data.</text>
</comment>
<dbReference type="PANTHER" id="PTHR40866">
    <property type="entry name" value="BED-TYPE DOMAIN-CONTAINING PROTEIN"/>
    <property type="match status" value="1"/>
</dbReference>
<dbReference type="Proteomes" id="UP000709295">
    <property type="component" value="Unassembled WGS sequence"/>
</dbReference>
<evidence type="ECO:0000313" key="2">
    <source>
        <dbReference type="EMBL" id="KAG6962295.1"/>
    </source>
</evidence>
<sequence>MLAAPRQPRPTTFTNRQVANFIFRPCRDHADTGYTNLMQHIRREHPAFAEEMLAATPGETGSVVHYARHSAQNTFGWLELLIKCNLPLSFCESKLARRYSNLKPISVQTLRRVLEAVTCAVERSIAAEMPERFGLKKKMNNQGLARELLRSRARELQELQAKMQMMSEALADLQYAHDELHMLLQREAEAINELTANTGGGPTPSGYTSSFSVLLERVVKILSGK</sequence>
<proteinExistence type="predicted"/>
<reference evidence="2" key="1">
    <citation type="submission" date="2021-01" db="EMBL/GenBank/DDBJ databases">
        <title>Phytophthora aleatoria, a newly-described species from Pinus radiata is distinct from Phytophthora cactorum isolates based on comparative genomics.</title>
        <authorList>
            <person name="Mcdougal R."/>
            <person name="Panda P."/>
            <person name="Williams N."/>
            <person name="Studholme D.J."/>
        </authorList>
    </citation>
    <scope>NUCLEOTIDE SEQUENCE</scope>
    <source>
        <strain evidence="2">NZFS 4037</strain>
    </source>
</reference>
<dbReference type="EMBL" id="JAENGY010000467">
    <property type="protein sequence ID" value="KAG6962295.1"/>
    <property type="molecule type" value="Genomic_DNA"/>
</dbReference>
<keyword evidence="1" id="KW-0175">Coiled coil</keyword>
<evidence type="ECO:0000256" key="1">
    <source>
        <dbReference type="SAM" id="Coils"/>
    </source>
</evidence>
<feature type="coiled-coil region" evidence="1">
    <location>
        <begin position="149"/>
        <end position="176"/>
    </location>
</feature>
<dbReference type="PANTHER" id="PTHR40866:SF1">
    <property type="entry name" value="BED-TYPE DOMAIN-CONTAINING PROTEIN"/>
    <property type="match status" value="1"/>
</dbReference>
<organism evidence="2 3">
    <name type="scientific">Phytophthora aleatoria</name>
    <dbReference type="NCBI Taxonomy" id="2496075"/>
    <lineage>
        <taxon>Eukaryota</taxon>
        <taxon>Sar</taxon>
        <taxon>Stramenopiles</taxon>
        <taxon>Oomycota</taxon>
        <taxon>Peronosporomycetes</taxon>
        <taxon>Peronosporales</taxon>
        <taxon>Peronosporaceae</taxon>
        <taxon>Phytophthora</taxon>
    </lineage>
</organism>
<accession>A0A8J5IUN1</accession>
<dbReference type="AlphaFoldDB" id="A0A8J5IUN1"/>
<gene>
    <name evidence="2" type="ORF">JG688_00008653</name>
</gene>